<dbReference type="FunFam" id="3.40.50.720:FF:000214">
    <property type="entry name" value="L-xylulose reductase"/>
    <property type="match status" value="2"/>
</dbReference>
<keyword evidence="19" id="KW-1185">Reference proteome</keyword>
<evidence type="ECO:0000256" key="8">
    <source>
        <dbReference type="ARBA" id="ARBA00022990"/>
    </source>
</evidence>
<dbReference type="InterPro" id="IPR036291">
    <property type="entry name" value="NAD(P)-bd_dom_sf"/>
</dbReference>
<reference evidence="18 19" key="1">
    <citation type="journal article" date="2018" name="Mol. Genet. Genomics">
        <title>The red deer Cervus elaphus genome CerEla1.0: sequencing, annotating, genes, and chromosomes.</title>
        <authorList>
            <person name="Bana N.A."/>
            <person name="Nyiri A."/>
            <person name="Nagy J."/>
            <person name="Frank K."/>
            <person name="Nagy T."/>
            <person name="Steger V."/>
            <person name="Schiller M."/>
            <person name="Lakatos P."/>
            <person name="Sugar L."/>
            <person name="Horn P."/>
            <person name="Barta E."/>
            <person name="Orosz L."/>
        </authorList>
    </citation>
    <scope>NUCLEOTIDE SEQUENCE [LARGE SCALE GENOMIC DNA]</scope>
    <source>
        <strain evidence="18">Hungarian</strain>
    </source>
</reference>
<evidence type="ECO:0000256" key="2">
    <source>
        <dbReference type="ARBA" id="ARBA00006484"/>
    </source>
</evidence>
<proteinExistence type="inferred from homology"/>
<dbReference type="InterPro" id="IPR020904">
    <property type="entry name" value="Sc_DH/Rdtase_CS"/>
</dbReference>
<evidence type="ECO:0000256" key="15">
    <source>
        <dbReference type="ARBA" id="ARBA00041952"/>
    </source>
</evidence>
<feature type="region of interest" description="Disordered" evidence="17">
    <location>
        <begin position="291"/>
        <end position="317"/>
    </location>
</feature>
<evidence type="ECO:0000256" key="6">
    <source>
        <dbReference type="ARBA" id="ARBA00022629"/>
    </source>
</evidence>
<comment type="subcellular location">
    <subcellularLocation>
        <location evidence="1">Membrane</location>
        <topology evidence="1">Peripheral membrane protein</topology>
    </subcellularLocation>
</comment>
<evidence type="ECO:0000256" key="7">
    <source>
        <dbReference type="ARBA" id="ARBA00022857"/>
    </source>
</evidence>
<dbReference type="OrthoDB" id="1393670at2759"/>
<evidence type="ECO:0000256" key="4">
    <source>
        <dbReference type="ARBA" id="ARBA00022481"/>
    </source>
</evidence>
<dbReference type="GO" id="GO:0004090">
    <property type="term" value="F:carbonyl reductase (NADPH) activity"/>
    <property type="evidence" value="ECO:0007669"/>
    <property type="project" value="TreeGrafter"/>
</dbReference>
<dbReference type="GO" id="GO:0042732">
    <property type="term" value="P:D-xylose metabolic process"/>
    <property type="evidence" value="ECO:0007669"/>
    <property type="project" value="UniProtKB-KW"/>
</dbReference>
<keyword evidence="6" id="KW-0859">Xylose metabolism</keyword>
<evidence type="ECO:0000313" key="19">
    <source>
        <dbReference type="Proteomes" id="UP000242450"/>
    </source>
</evidence>
<keyword evidence="7" id="KW-0521">NADP</keyword>
<evidence type="ECO:0000256" key="9">
    <source>
        <dbReference type="ARBA" id="ARBA00023002"/>
    </source>
</evidence>
<evidence type="ECO:0000256" key="3">
    <source>
        <dbReference type="ARBA" id="ARBA00011881"/>
    </source>
</evidence>
<keyword evidence="11" id="KW-0119">Carbohydrate metabolism</keyword>
<dbReference type="EC" id="1.1.1.10" evidence="13"/>
<evidence type="ECO:0000256" key="14">
    <source>
        <dbReference type="ARBA" id="ARBA00040614"/>
    </source>
</evidence>
<keyword evidence="5" id="KW-0313">Glucose metabolism</keyword>
<dbReference type="GO" id="GO:0006006">
    <property type="term" value="P:glucose metabolic process"/>
    <property type="evidence" value="ECO:0007669"/>
    <property type="project" value="UniProtKB-KW"/>
</dbReference>
<evidence type="ECO:0000256" key="5">
    <source>
        <dbReference type="ARBA" id="ARBA00022526"/>
    </source>
</evidence>
<comment type="catalytic activity">
    <reaction evidence="16">
        <text>xylitol + NADP(+) = L-xylulose + NADPH + H(+)</text>
        <dbReference type="Rhea" id="RHEA:17025"/>
        <dbReference type="ChEBI" id="CHEBI:15378"/>
        <dbReference type="ChEBI" id="CHEBI:17151"/>
        <dbReference type="ChEBI" id="CHEBI:17399"/>
        <dbReference type="ChEBI" id="CHEBI:57783"/>
        <dbReference type="ChEBI" id="CHEBI:58349"/>
        <dbReference type="EC" id="1.1.1.10"/>
    </reaction>
</comment>
<dbReference type="InterPro" id="IPR002347">
    <property type="entry name" value="SDR_fam"/>
</dbReference>
<dbReference type="Pfam" id="PF13561">
    <property type="entry name" value="adh_short_C2"/>
    <property type="match status" value="2"/>
</dbReference>
<dbReference type="PRINTS" id="PR00081">
    <property type="entry name" value="GDHRDH"/>
</dbReference>
<dbReference type="PROSITE" id="PS00061">
    <property type="entry name" value="ADH_SHORT"/>
    <property type="match status" value="2"/>
</dbReference>
<evidence type="ECO:0000256" key="10">
    <source>
        <dbReference type="ARBA" id="ARBA00023136"/>
    </source>
</evidence>
<dbReference type="GO" id="GO:0050038">
    <property type="term" value="F:L-xylulose reductase (NADPH) activity"/>
    <property type="evidence" value="ECO:0007669"/>
    <property type="project" value="UniProtKB-EC"/>
</dbReference>
<dbReference type="Gene3D" id="3.40.50.720">
    <property type="entry name" value="NAD(P)-binding Rossmann-like Domain"/>
    <property type="match status" value="2"/>
</dbReference>
<dbReference type="PANTHER" id="PTHR44252">
    <property type="entry name" value="D-ERYTHRULOSE REDUCTASE"/>
    <property type="match status" value="1"/>
</dbReference>
<evidence type="ECO:0000256" key="13">
    <source>
        <dbReference type="ARBA" id="ARBA00038953"/>
    </source>
</evidence>
<comment type="subunit">
    <text evidence="3">Homotetramer.</text>
</comment>
<evidence type="ECO:0000256" key="16">
    <source>
        <dbReference type="ARBA" id="ARBA00047727"/>
    </source>
</evidence>
<dbReference type="GO" id="GO:0016020">
    <property type="term" value="C:membrane"/>
    <property type="evidence" value="ECO:0007669"/>
    <property type="project" value="UniProtKB-SubCell"/>
</dbReference>
<dbReference type="GO" id="GO:0005997">
    <property type="term" value="P:xylulose metabolic process"/>
    <property type="evidence" value="ECO:0007669"/>
    <property type="project" value="TreeGrafter"/>
</dbReference>
<dbReference type="PRINTS" id="PR00080">
    <property type="entry name" value="SDRFAMILY"/>
</dbReference>
<dbReference type="AlphaFoldDB" id="A0A212D9W3"/>
<sequence length="593" mass="62951">MQLNFSGLRALVTGAGKGIGRDTVKALHASGARVVAVSRTNGDLVSLSKECPGIEPVCVDLGDWEATEKALGGVGPVDLLVNNAAVALMKAFLETTKEDFDRSFNVNLRAVLQVSQIVARGMISRGVPGSIVNVSSMVAHVTFPNLAVYSSTKGAMTMLTKFMAMELGPYKIRVNSVNPTVVLTAMGQKASADPEFSQKLKERHPLRKFAEVEDVVNSILFLLSDRSASTSESGILVDAGATPPRPAAPPSGLQGHQATLLHALDHAPDAIHAHSQTCTPRPTVWSHLHDTTRQRPTSLQPHTCPTPPTPRTRPHSSTPNMWVPGDPVPPAPTHCVVHSPLKVRSSRNIMDLRLAGRRALVTGAGKGIGRSIVKALHAAGARVVAVSRTQADLDSLVRECPGVETVCVDLADWEATEQVLGGVGPVDLLVNNAAVAFLQPFLEVTKEAYDMSFNVNLRAVIQVSQIVARGLIARGAPGVIVNVSSQASQRGLTNHSVYCSTKGALDILTKVMAVELGPHKIRVNAVNPTVVMTPMGQAAWSDPRKAKAMLDRIPLGKFAEVENVVDTILFLLSDRSSMITGSTVPVDGGFLAT</sequence>
<keyword evidence="4" id="KW-0488">Methylation</keyword>
<keyword evidence="9" id="KW-0560">Oxidoreductase</keyword>
<dbReference type="Proteomes" id="UP000242450">
    <property type="component" value="Chromosome 5"/>
</dbReference>
<evidence type="ECO:0000313" key="18">
    <source>
        <dbReference type="EMBL" id="OWK15028.1"/>
    </source>
</evidence>
<name>A0A212D9W3_CEREH</name>
<keyword evidence="8" id="KW-0007">Acetylation</keyword>
<evidence type="ECO:0000256" key="12">
    <source>
        <dbReference type="ARBA" id="ARBA00037758"/>
    </source>
</evidence>
<keyword evidence="10" id="KW-0472">Membrane</keyword>
<dbReference type="SUPFAM" id="SSF51735">
    <property type="entry name" value="NAD(P)-binding Rossmann-fold domains"/>
    <property type="match status" value="2"/>
</dbReference>
<comment type="caution">
    <text evidence="18">The sequence shown here is derived from an EMBL/GenBank/DDBJ whole genome shotgun (WGS) entry which is preliminary data.</text>
</comment>
<comment type="similarity">
    <text evidence="2">Belongs to the short-chain dehydrogenases/reductases (SDR) family.</text>
</comment>
<dbReference type="InterPro" id="IPR051737">
    <property type="entry name" value="L-xylulose/Carbonyl_redctase"/>
</dbReference>
<evidence type="ECO:0000256" key="1">
    <source>
        <dbReference type="ARBA" id="ARBA00004170"/>
    </source>
</evidence>
<comment type="function">
    <text evidence="12">Catalyzes the NADPH-dependent reduction of several pentoses, tetroses, trioses, alpha-dicarbonyl compounds and L-xylulose. Participates in the uronate cycle of glucose metabolism. May play a role in the water absorption and cellular osmoregulation in the proximal renal tubules by producing xylitol, an osmolyte, thereby preventing osmolytic stress from occurring in the renal tubules.</text>
</comment>
<organism evidence="18 19">
    <name type="scientific">Cervus elaphus hippelaphus</name>
    <name type="common">European red deer</name>
    <dbReference type="NCBI Taxonomy" id="46360"/>
    <lineage>
        <taxon>Eukaryota</taxon>
        <taxon>Metazoa</taxon>
        <taxon>Chordata</taxon>
        <taxon>Craniata</taxon>
        <taxon>Vertebrata</taxon>
        <taxon>Euteleostomi</taxon>
        <taxon>Mammalia</taxon>
        <taxon>Eutheria</taxon>
        <taxon>Laurasiatheria</taxon>
        <taxon>Artiodactyla</taxon>
        <taxon>Ruminantia</taxon>
        <taxon>Pecora</taxon>
        <taxon>Cervidae</taxon>
        <taxon>Cervinae</taxon>
        <taxon>Cervus</taxon>
    </lineage>
</organism>
<dbReference type="CDD" id="cd05351">
    <property type="entry name" value="XR_like_SDR_c"/>
    <property type="match status" value="2"/>
</dbReference>
<dbReference type="PANTHER" id="PTHR44252:SF2">
    <property type="entry name" value="L-XYLULOSE REDUCTASE"/>
    <property type="match status" value="1"/>
</dbReference>
<protein>
    <recommendedName>
        <fullName evidence="14">L-xylulose reductase</fullName>
        <ecNumber evidence="13">1.1.1.10</ecNumber>
    </recommendedName>
    <alternativeName>
        <fullName evidence="15">Dicarbonyl/L-xylulose reductase</fullName>
    </alternativeName>
</protein>
<evidence type="ECO:0000256" key="17">
    <source>
        <dbReference type="SAM" id="MobiDB-lite"/>
    </source>
</evidence>
<gene>
    <name evidence="18" type="ORF">Celaphus_00001494</name>
</gene>
<accession>A0A212D9W3</accession>
<evidence type="ECO:0000256" key="11">
    <source>
        <dbReference type="ARBA" id="ARBA00023277"/>
    </source>
</evidence>
<dbReference type="EMBL" id="MKHE01000005">
    <property type="protein sequence ID" value="OWK15028.1"/>
    <property type="molecule type" value="Genomic_DNA"/>
</dbReference>